<dbReference type="SUPFAM" id="SSF101801">
    <property type="entry name" value="Surface presentation of antigens (SPOA)"/>
    <property type="match status" value="1"/>
</dbReference>
<dbReference type="Pfam" id="PF01052">
    <property type="entry name" value="FliMN_C"/>
    <property type="match status" value="1"/>
</dbReference>
<feature type="domain" description="Flagellar motor switch protein FliN-like C-terminal" evidence="1">
    <location>
        <begin position="197"/>
        <end position="272"/>
    </location>
</feature>
<evidence type="ECO:0000259" key="1">
    <source>
        <dbReference type="Pfam" id="PF01052"/>
    </source>
</evidence>
<gene>
    <name evidence="2" type="ORF">SAMN05216466_13214</name>
</gene>
<keyword evidence="2" id="KW-0282">Flagellum</keyword>
<dbReference type="InterPro" id="IPR001543">
    <property type="entry name" value="FliN-like_C"/>
</dbReference>
<proteinExistence type="predicted"/>
<dbReference type="OrthoDB" id="9098467at2"/>
<protein>
    <submittedName>
        <fullName evidence="2">Type III flagellar switch regulator (C-ring) FliN C-term</fullName>
    </submittedName>
</protein>
<dbReference type="Gene3D" id="2.30.330.10">
    <property type="entry name" value="SpoA-like"/>
    <property type="match status" value="1"/>
</dbReference>
<dbReference type="InterPro" id="IPR036429">
    <property type="entry name" value="SpoA-like_sf"/>
</dbReference>
<dbReference type="AlphaFoldDB" id="A0A1G8MXY0"/>
<evidence type="ECO:0000313" key="3">
    <source>
        <dbReference type="Proteomes" id="UP000199706"/>
    </source>
</evidence>
<organism evidence="2 3">
    <name type="scientific">Paraburkholderia phenazinium</name>
    <dbReference type="NCBI Taxonomy" id="60549"/>
    <lineage>
        <taxon>Bacteria</taxon>
        <taxon>Pseudomonadati</taxon>
        <taxon>Pseudomonadota</taxon>
        <taxon>Betaproteobacteria</taxon>
        <taxon>Burkholderiales</taxon>
        <taxon>Burkholderiaceae</taxon>
        <taxon>Paraburkholderia</taxon>
    </lineage>
</organism>
<keyword evidence="2" id="KW-0969">Cilium</keyword>
<sequence>MRVVPIRWRPLGSRDLDAARTRLTQAIGGWQEQWFATALARVEPLSLIGTAGEFALPATSSSWLLGSDVWLHAAPRALTGLVNRALDLPKSFVPVEPAAAAMLAEIRTKLLDALFATVREALALDPGEIVEPLSARDIAAPLRLPYGAAHLRMMAPDDEPLLSIVCGAETLWRCLPVTANAARPVTPSPSLTSRAEAVEGTHLTIEASLGSCELTVSQLATLGVGDIITLDRPLGEPMPLMLASPDRARRTPLAMGKLGQSAGKLSLQLTSITRPDIS</sequence>
<dbReference type="RefSeq" id="WP_090695586.1">
    <property type="nucleotide sequence ID" value="NZ_CADERL010000038.1"/>
</dbReference>
<dbReference type="Proteomes" id="UP000199706">
    <property type="component" value="Unassembled WGS sequence"/>
</dbReference>
<reference evidence="2 3" key="1">
    <citation type="submission" date="2016-10" db="EMBL/GenBank/DDBJ databases">
        <authorList>
            <person name="de Groot N.N."/>
        </authorList>
    </citation>
    <scope>NUCLEOTIDE SEQUENCE [LARGE SCALE GENOMIC DNA]</scope>
    <source>
        <strain evidence="2 3">LMG 2247</strain>
    </source>
</reference>
<dbReference type="EMBL" id="FNCJ01000032">
    <property type="protein sequence ID" value="SDI72677.1"/>
    <property type="molecule type" value="Genomic_DNA"/>
</dbReference>
<evidence type="ECO:0000313" key="2">
    <source>
        <dbReference type="EMBL" id="SDI72677.1"/>
    </source>
</evidence>
<accession>A0A1G8MXY0</accession>
<keyword evidence="2" id="KW-0966">Cell projection</keyword>
<name>A0A1G8MXY0_9BURK</name>